<sequence length="153" mass="16400">MEAGGAGYPAGVESQTVECFPFRFDRAHRIPALPFGITPVTTWVRVGDRELTVRFGPWCVRTERANVAGTAVTGPFWTWRTAGPARVSLADGGLTCATNGERGLCVRFVEPVPGIEPLGLLRHPAVTVTVADCDRLAALLARSARPSGDQRRG</sequence>
<reference evidence="2" key="1">
    <citation type="journal article" date="2019" name="Int. J. Syst. Evol. Microbiol.">
        <title>The Global Catalogue of Microorganisms (GCM) 10K type strain sequencing project: providing services to taxonomists for standard genome sequencing and annotation.</title>
        <authorList>
            <consortium name="The Broad Institute Genomics Platform"/>
            <consortium name="The Broad Institute Genome Sequencing Center for Infectious Disease"/>
            <person name="Wu L."/>
            <person name="Ma J."/>
        </authorList>
    </citation>
    <scope>NUCLEOTIDE SEQUENCE [LARGE SCALE GENOMIC DNA]</scope>
    <source>
        <strain evidence="2">JCM 9687</strain>
    </source>
</reference>
<evidence type="ECO:0008006" key="3">
    <source>
        <dbReference type="Google" id="ProtNLM"/>
    </source>
</evidence>
<proteinExistence type="predicted"/>
<name>A0ABP6RLF7_9PSEU</name>
<evidence type="ECO:0000313" key="2">
    <source>
        <dbReference type="Proteomes" id="UP001500483"/>
    </source>
</evidence>
<dbReference type="EMBL" id="BAAAYK010000038">
    <property type="protein sequence ID" value="GAA3356407.1"/>
    <property type="molecule type" value="Genomic_DNA"/>
</dbReference>
<organism evidence="1 2">
    <name type="scientific">Saccharopolyspora gregorii</name>
    <dbReference type="NCBI Taxonomy" id="33914"/>
    <lineage>
        <taxon>Bacteria</taxon>
        <taxon>Bacillati</taxon>
        <taxon>Actinomycetota</taxon>
        <taxon>Actinomycetes</taxon>
        <taxon>Pseudonocardiales</taxon>
        <taxon>Pseudonocardiaceae</taxon>
        <taxon>Saccharopolyspora</taxon>
    </lineage>
</organism>
<evidence type="ECO:0000313" key="1">
    <source>
        <dbReference type="EMBL" id="GAA3356407.1"/>
    </source>
</evidence>
<accession>A0ABP6RLF7</accession>
<keyword evidence="2" id="KW-1185">Reference proteome</keyword>
<comment type="caution">
    <text evidence="1">The sequence shown here is derived from an EMBL/GenBank/DDBJ whole genome shotgun (WGS) entry which is preliminary data.</text>
</comment>
<dbReference type="Proteomes" id="UP001500483">
    <property type="component" value="Unassembled WGS sequence"/>
</dbReference>
<gene>
    <name evidence="1" type="ORF">GCM10020366_20350</name>
</gene>
<protein>
    <recommendedName>
        <fullName evidence="3">SRPBCC family protein</fullName>
    </recommendedName>
</protein>